<evidence type="ECO:0000313" key="5">
    <source>
        <dbReference type="EMBL" id="MFC6284879.1"/>
    </source>
</evidence>
<evidence type="ECO:0000256" key="2">
    <source>
        <dbReference type="PROSITE-ProRule" id="PRU10007"/>
    </source>
</evidence>
<dbReference type="PANTHER" id="PTHR11699">
    <property type="entry name" value="ALDEHYDE DEHYDROGENASE-RELATED"/>
    <property type="match status" value="1"/>
</dbReference>
<dbReference type="Gene3D" id="3.40.605.10">
    <property type="entry name" value="Aldehyde Dehydrogenase, Chain A, domain 1"/>
    <property type="match status" value="1"/>
</dbReference>
<dbReference type="InterPro" id="IPR015590">
    <property type="entry name" value="Aldehyde_DH_dom"/>
</dbReference>
<gene>
    <name evidence="5" type="ORF">ACFQND_26945</name>
</gene>
<keyword evidence="6" id="KW-1185">Reference proteome</keyword>
<evidence type="ECO:0000259" key="4">
    <source>
        <dbReference type="Pfam" id="PF00171"/>
    </source>
</evidence>
<comment type="similarity">
    <text evidence="3">Belongs to the aldehyde dehydrogenase family.</text>
</comment>
<dbReference type="InterPro" id="IPR029510">
    <property type="entry name" value="Ald_DH_CS_GLU"/>
</dbReference>
<reference evidence="6" key="1">
    <citation type="journal article" date="2019" name="Int. J. Syst. Evol. Microbiol.">
        <title>The Global Catalogue of Microorganisms (GCM) 10K type strain sequencing project: providing services to taxonomists for standard genome sequencing and annotation.</title>
        <authorList>
            <consortium name="The Broad Institute Genomics Platform"/>
            <consortium name="The Broad Institute Genome Sequencing Center for Infectious Disease"/>
            <person name="Wu L."/>
            <person name="Ma J."/>
        </authorList>
    </citation>
    <scope>NUCLEOTIDE SEQUENCE [LARGE SCALE GENOMIC DNA]</scope>
    <source>
        <strain evidence="6">CCUG 39402</strain>
    </source>
</reference>
<dbReference type="Gene3D" id="3.40.309.10">
    <property type="entry name" value="Aldehyde Dehydrogenase, Chain A, domain 2"/>
    <property type="match status" value="1"/>
</dbReference>
<dbReference type="EMBL" id="JBHSRS010000084">
    <property type="protein sequence ID" value="MFC6284879.1"/>
    <property type="molecule type" value="Genomic_DNA"/>
</dbReference>
<protein>
    <submittedName>
        <fullName evidence="5">Aldehyde dehydrogenase family protein</fullName>
    </submittedName>
</protein>
<dbReference type="InterPro" id="IPR016161">
    <property type="entry name" value="Ald_DH/histidinol_DH"/>
</dbReference>
<dbReference type="RefSeq" id="WP_371439451.1">
    <property type="nucleotide sequence ID" value="NZ_JBHSRS010000084.1"/>
</dbReference>
<feature type="domain" description="Aldehyde dehydrogenase" evidence="4">
    <location>
        <begin position="14"/>
        <end position="475"/>
    </location>
</feature>
<evidence type="ECO:0000313" key="6">
    <source>
        <dbReference type="Proteomes" id="UP001596270"/>
    </source>
</evidence>
<dbReference type="Pfam" id="PF00171">
    <property type="entry name" value="Aldedh"/>
    <property type="match status" value="1"/>
</dbReference>
<proteinExistence type="inferred from homology"/>
<dbReference type="InterPro" id="IPR016163">
    <property type="entry name" value="Ald_DH_C"/>
</dbReference>
<dbReference type="InterPro" id="IPR016162">
    <property type="entry name" value="Ald_DH_N"/>
</dbReference>
<evidence type="ECO:0000256" key="1">
    <source>
        <dbReference type="ARBA" id="ARBA00023002"/>
    </source>
</evidence>
<keyword evidence="1 3" id="KW-0560">Oxidoreductase</keyword>
<feature type="active site" evidence="2">
    <location>
        <position position="247"/>
    </location>
</feature>
<organism evidence="5 6">
    <name type="scientific">Polaromonas aquatica</name>
    <dbReference type="NCBI Taxonomy" id="332657"/>
    <lineage>
        <taxon>Bacteria</taxon>
        <taxon>Pseudomonadati</taxon>
        <taxon>Pseudomonadota</taxon>
        <taxon>Betaproteobacteria</taxon>
        <taxon>Burkholderiales</taxon>
        <taxon>Comamonadaceae</taxon>
        <taxon>Polaromonas</taxon>
    </lineage>
</organism>
<comment type="caution">
    <text evidence="5">The sequence shown here is derived from an EMBL/GenBank/DDBJ whole genome shotgun (WGS) entry which is preliminary data.</text>
</comment>
<sequence length="479" mass="51658">MIESRMLIGGELVAAKSGEWIDSLNPATEEKIGRFPSAAKEDVDAAYVAAEAAQVKWAALSSGDRAHMLRNVAAGIRKRADEVLRVEVMDTGNTISKMKADVEHAAHAIEYFAGLATEIKGETVPASSDNLHITIREPYGVVGRIVPFNHPIKFAAHALAAPLMAGNSVIVKPPEQSSLSAGILAEICKQELPPGVVNIVTGYGRSAGDAIVRHPGIKRIAFTGSVPTGLAIQRSAAEIGVKCITLELGGKNPLIAYPDQDPEKIAEVAVQAMNFSWQGQSCGSASRLMLHESIYDAVMEKLLKRVASIKMGDPLDAGSQMGPLNSKAHYDRVCSMVQAGLDDGAKLLIGGKRPEGDAFKKGYWLQPTVFGNVTSEMRIAREEIFGPILSVFKWSDEAETFRIANSTEYGLTASIWTNDIKTAMRAARTIKSGYIWINNNSAHYYGMPFGGFKNSGLGREEGSDELLSYTENKSIHIKL</sequence>
<dbReference type="Proteomes" id="UP001596270">
    <property type="component" value="Unassembled WGS sequence"/>
</dbReference>
<name>A0ABW1U6P8_9BURK</name>
<evidence type="ECO:0000256" key="3">
    <source>
        <dbReference type="RuleBase" id="RU003345"/>
    </source>
</evidence>
<accession>A0ABW1U6P8</accession>
<dbReference type="PROSITE" id="PS00687">
    <property type="entry name" value="ALDEHYDE_DEHYDR_GLU"/>
    <property type="match status" value="1"/>
</dbReference>
<dbReference type="SUPFAM" id="SSF53720">
    <property type="entry name" value="ALDH-like"/>
    <property type="match status" value="1"/>
</dbReference>